<dbReference type="SMART" id="SM01407">
    <property type="entry name" value="NAC"/>
    <property type="match status" value="1"/>
</dbReference>
<dbReference type="eggNOG" id="KOG2239">
    <property type="taxonomic scope" value="Eukaryota"/>
</dbReference>
<name>K0REQ0_THAOC</name>
<accession>K0REQ0</accession>
<dbReference type="CDD" id="cd14358">
    <property type="entry name" value="UBA_NAC_euk"/>
    <property type="match status" value="1"/>
</dbReference>
<dbReference type="InterPro" id="IPR038187">
    <property type="entry name" value="NAC_A/B_dom_sf"/>
</dbReference>
<dbReference type="InterPro" id="IPR044034">
    <property type="entry name" value="NAC-like_UBA"/>
</dbReference>
<dbReference type="PROSITE" id="PS51151">
    <property type="entry name" value="NAC_AB"/>
    <property type="match status" value="1"/>
</dbReference>
<sequence>MSTSVTSAFRSSKRTTRCIVLGGGAVNAAHHQARADEGVELVTTAKKTTPDKIQTVARLGTLCTIEWAGERALDPAAALSHGGAARSLGRPSVVRPTAPNPHRLHGHRHHQPHACGCGGIAPKGRRQEADDRTAVGGIGQPAGTAIPREELTSNESVLEVPEIEVQPASDDLLSPRSKIIKKQGQHNMPTVAEELAALRARGGVKDRAANLQGGALSTPEAEAAALKAKKDAAKAGKQKATEILNKGGQGGGMSQELEYSLSQKEKRKQEQKQKDEAKQLLNKGGTVLVDTQQVIGKSNNKRDNSKPVATKSVPHEAGKGGEKAETVKSPAAKVQVQSSEVKESRPEPAGKSEPATSAAVKEEDDGDVPDLEEPSGKLEPVTPAAVEKNGDEAVPELEDTDGVPELEVAGAEPTSTESETTQRSVTNRNEKKARKMLQRLGMRQVSGIDRVTLKMGDGKGYFFIDKPDVYTASGTGKSDTYIFFGEARQGANPQQQMAMAQQAAAQQAAMAGGAAGLPKKVKDSRLVTNPEEPAIDEDGVDAKDIDLVMSQAGCSRQKAVAALKDNDGDLVNAIMAITT</sequence>
<keyword evidence="4" id="KW-1185">Reference proteome</keyword>
<comment type="caution">
    <text evidence="3">The sequence shown here is derived from an EMBL/GenBank/DDBJ whole genome shotgun (WGS) entry which is preliminary data.</text>
</comment>
<reference evidence="3 4" key="1">
    <citation type="journal article" date="2012" name="Genome Biol.">
        <title>Genome and low-iron response of an oceanic diatom adapted to chronic iron limitation.</title>
        <authorList>
            <person name="Lommer M."/>
            <person name="Specht M."/>
            <person name="Roy A.S."/>
            <person name="Kraemer L."/>
            <person name="Andreson R."/>
            <person name="Gutowska M.A."/>
            <person name="Wolf J."/>
            <person name="Bergner S.V."/>
            <person name="Schilhabel M.B."/>
            <person name="Klostermeier U.C."/>
            <person name="Beiko R.G."/>
            <person name="Rosenstiel P."/>
            <person name="Hippler M."/>
            <person name="Laroche J."/>
        </authorList>
    </citation>
    <scope>NUCLEOTIDE SEQUENCE [LARGE SCALE GENOMIC DNA]</scope>
    <source>
        <strain evidence="3 4">CCMP1005</strain>
    </source>
</reference>
<gene>
    <name evidence="3" type="ORF">THAOC_30285</name>
</gene>
<organism evidence="3 4">
    <name type="scientific">Thalassiosira oceanica</name>
    <name type="common">Marine diatom</name>
    <dbReference type="NCBI Taxonomy" id="159749"/>
    <lineage>
        <taxon>Eukaryota</taxon>
        <taxon>Sar</taxon>
        <taxon>Stramenopiles</taxon>
        <taxon>Ochrophyta</taxon>
        <taxon>Bacillariophyta</taxon>
        <taxon>Coscinodiscophyceae</taxon>
        <taxon>Thalassiosirophycidae</taxon>
        <taxon>Thalassiosirales</taxon>
        <taxon>Thalassiosiraceae</taxon>
        <taxon>Thalassiosira</taxon>
    </lineage>
</organism>
<feature type="compositionally biased region" description="Basic and acidic residues" evidence="1">
    <location>
        <begin position="313"/>
        <end position="326"/>
    </location>
</feature>
<feature type="compositionally biased region" description="Acidic residues" evidence="1">
    <location>
        <begin position="393"/>
        <end position="404"/>
    </location>
</feature>
<protein>
    <recommendedName>
        <fullName evidence="2">NAC-A/B domain-containing protein</fullName>
    </recommendedName>
</protein>
<feature type="domain" description="NAC-A/B" evidence="2">
    <location>
        <begin position="427"/>
        <end position="496"/>
    </location>
</feature>
<feature type="compositionally biased region" description="Basic and acidic residues" evidence="1">
    <location>
        <begin position="263"/>
        <end position="278"/>
    </location>
</feature>
<dbReference type="OrthoDB" id="3169036at2759"/>
<feature type="compositionally biased region" description="Polar residues" evidence="1">
    <location>
        <begin position="413"/>
        <end position="427"/>
    </location>
</feature>
<dbReference type="Gene3D" id="1.10.8.10">
    <property type="entry name" value="DNA helicase RuvA subunit, C-terminal domain"/>
    <property type="match status" value="1"/>
</dbReference>
<dbReference type="InterPro" id="IPR016641">
    <property type="entry name" value="EGD2/NACA0like"/>
</dbReference>
<evidence type="ECO:0000256" key="1">
    <source>
        <dbReference type="SAM" id="MobiDB-lite"/>
    </source>
</evidence>
<dbReference type="InterPro" id="IPR002715">
    <property type="entry name" value="Nas_poly-pep-assoc_cplx_dom"/>
</dbReference>
<feature type="region of interest" description="Disordered" evidence="1">
    <location>
        <begin position="230"/>
        <end position="432"/>
    </location>
</feature>
<dbReference type="Pfam" id="PF19026">
    <property type="entry name" value="UBA_HYPK"/>
    <property type="match status" value="1"/>
</dbReference>
<dbReference type="GO" id="GO:0005854">
    <property type="term" value="C:nascent polypeptide-associated complex"/>
    <property type="evidence" value="ECO:0007669"/>
    <property type="project" value="InterPro"/>
</dbReference>
<dbReference type="Gene3D" id="2.20.70.30">
    <property type="entry name" value="Nascent polypeptide-associated complex domain"/>
    <property type="match status" value="1"/>
</dbReference>
<feature type="compositionally biased region" description="Polar residues" evidence="1">
    <location>
        <begin position="289"/>
        <end position="298"/>
    </location>
</feature>
<evidence type="ECO:0000259" key="2">
    <source>
        <dbReference type="PROSITE" id="PS51151"/>
    </source>
</evidence>
<dbReference type="Pfam" id="PF01849">
    <property type="entry name" value="NAC"/>
    <property type="match status" value="1"/>
</dbReference>
<feature type="compositionally biased region" description="Acidic residues" evidence="1">
    <location>
        <begin position="362"/>
        <end position="373"/>
    </location>
</feature>
<evidence type="ECO:0000313" key="3">
    <source>
        <dbReference type="EMBL" id="EJK50684.1"/>
    </source>
</evidence>
<dbReference type="EMBL" id="AGNL01043198">
    <property type="protein sequence ID" value="EJK50684.1"/>
    <property type="molecule type" value="Genomic_DNA"/>
</dbReference>
<proteinExistence type="predicted"/>
<dbReference type="AlphaFoldDB" id="K0REQ0"/>
<dbReference type="Proteomes" id="UP000266841">
    <property type="component" value="Unassembled WGS sequence"/>
</dbReference>
<feature type="region of interest" description="Disordered" evidence="1">
    <location>
        <begin position="82"/>
        <end position="157"/>
    </location>
</feature>
<evidence type="ECO:0000313" key="4">
    <source>
        <dbReference type="Proteomes" id="UP000266841"/>
    </source>
</evidence>
<feature type="compositionally biased region" description="Basic and acidic residues" evidence="1">
    <location>
        <begin position="340"/>
        <end position="350"/>
    </location>
</feature>
<dbReference type="PANTHER" id="PTHR21713">
    <property type="entry name" value="NASCENT POLYPEPTIDE ASSOCIATED COMPLEX ALPHA SUBUNIT-RELATED"/>
    <property type="match status" value="1"/>
</dbReference>
<dbReference type="CDD" id="cd22054">
    <property type="entry name" value="NAC_NACA"/>
    <property type="match status" value="1"/>
</dbReference>
<feature type="compositionally biased region" description="Basic residues" evidence="1">
    <location>
        <begin position="102"/>
        <end position="112"/>
    </location>
</feature>